<protein>
    <submittedName>
        <fullName evidence="1">Uncharacterized protein</fullName>
    </submittedName>
</protein>
<evidence type="ECO:0000313" key="2">
    <source>
        <dbReference type="Proteomes" id="UP000245390"/>
    </source>
</evidence>
<dbReference type="Proteomes" id="UP000245390">
    <property type="component" value="Unassembled WGS sequence"/>
</dbReference>
<accession>A0A316G6L8</accession>
<dbReference type="EMBL" id="QGGV01000005">
    <property type="protein sequence ID" value="PWK56262.1"/>
    <property type="molecule type" value="Genomic_DNA"/>
</dbReference>
<comment type="caution">
    <text evidence="1">The sequence shown here is derived from an EMBL/GenBank/DDBJ whole genome shotgun (WGS) entry which is preliminary data.</text>
</comment>
<keyword evidence="2" id="KW-1185">Reference proteome</keyword>
<reference evidence="1 2" key="1">
    <citation type="submission" date="2018-05" db="EMBL/GenBank/DDBJ databases">
        <title>Genomic Encyclopedia of Type Strains, Phase IV (KMG-IV): sequencing the most valuable type-strain genomes for metagenomic binning, comparative biology and taxonomic classification.</title>
        <authorList>
            <person name="Goeker M."/>
        </authorList>
    </citation>
    <scope>NUCLEOTIDE SEQUENCE [LARGE SCALE GENOMIC DNA]</scope>
    <source>
        <strain evidence="1 2">DSM 103371</strain>
    </source>
</reference>
<gene>
    <name evidence="1" type="ORF">C8D95_105330</name>
</gene>
<organism evidence="1 2">
    <name type="scientific">Silicimonas algicola</name>
    <dbReference type="NCBI Taxonomy" id="1826607"/>
    <lineage>
        <taxon>Bacteria</taxon>
        <taxon>Pseudomonadati</taxon>
        <taxon>Pseudomonadota</taxon>
        <taxon>Alphaproteobacteria</taxon>
        <taxon>Rhodobacterales</taxon>
        <taxon>Paracoccaceae</taxon>
    </lineage>
</organism>
<dbReference type="AlphaFoldDB" id="A0A316G6L8"/>
<proteinExistence type="predicted"/>
<name>A0A316G6L8_9RHOB</name>
<sequence length="42" mass="4871">MAHFLMGRDGEKIDVEPDVLTPFALKVVLKRIMNGISIRFRR</sequence>
<evidence type="ECO:0000313" key="1">
    <source>
        <dbReference type="EMBL" id="PWK56262.1"/>
    </source>
</evidence>